<comment type="caution">
    <text evidence="4">The sequence shown here is derived from an EMBL/GenBank/DDBJ whole genome shotgun (WGS) entry which is preliminary data.</text>
</comment>
<dbReference type="SUPFAM" id="SSF46689">
    <property type="entry name" value="Homeodomain-like"/>
    <property type="match status" value="1"/>
</dbReference>
<dbReference type="Gene3D" id="1.10.357.10">
    <property type="entry name" value="Tetracycline Repressor, domain 2"/>
    <property type="match status" value="1"/>
</dbReference>
<evidence type="ECO:0000313" key="4">
    <source>
        <dbReference type="EMBL" id="MFC4410465.1"/>
    </source>
</evidence>
<dbReference type="PROSITE" id="PS01081">
    <property type="entry name" value="HTH_TETR_1"/>
    <property type="match status" value="1"/>
</dbReference>
<dbReference type="InterPro" id="IPR050624">
    <property type="entry name" value="HTH-type_Tx_Regulator"/>
</dbReference>
<gene>
    <name evidence="4" type="ORF">ACFOZY_08515</name>
</gene>
<proteinExistence type="predicted"/>
<dbReference type="EMBL" id="JBHSEC010000014">
    <property type="protein sequence ID" value="MFC4410465.1"/>
    <property type="molecule type" value="Genomic_DNA"/>
</dbReference>
<sequence length="291" mass="34719">MNSRKRNVILSAQRLFIKKGFLSTSIQDILDEAGISKGTFYNYFSSKNECLLAILENVKEEVFLRRQELLVGKDQTDKRVLSHQIAVRFILNRENNMLPIYEAIYYAKDEDLRMFIKKHHFYELSWLSERIREVYGPAVDKHAVDCAIMLFGMIQHYLQAWRLISNEEIRLEELIEYVMRRIDAIVKDVISSDDLFINEFLSISEYRVEEDLSELRNEVEKKLGNLMEVDDQDVRKYVEFLLEEFDRKEPRFILIESIMESLRNYQKQFPENEQIREVVFFVSRLSNALKS</sequence>
<dbReference type="Pfam" id="PF00440">
    <property type="entry name" value="TetR_N"/>
    <property type="match status" value="1"/>
</dbReference>
<dbReference type="PANTHER" id="PTHR43479">
    <property type="entry name" value="ACREF/ENVCD OPERON REPRESSOR-RELATED"/>
    <property type="match status" value="1"/>
</dbReference>
<evidence type="ECO:0000313" key="5">
    <source>
        <dbReference type="Proteomes" id="UP001595817"/>
    </source>
</evidence>
<evidence type="ECO:0000259" key="3">
    <source>
        <dbReference type="PROSITE" id="PS50977"/>
    </source>
</evidence>
<dbReference type="InterPro" id="IPR001647">
    <property type="entry name" value="HTH_TetR"/>
</dbReference>
<dbReference type="PRINTS" id="PR00455">
    <property type="entry name" value="HTHTETR"/>
</dbReference>
<dbReference type="Proteomes" id="UP001595817">
    <property type="component" value="Unassembled WGS sequence"/>
</dbReference>
<dbReference type="InterPro" id="IPR023772">
    <property type="entry name" value="DNA-bd_HTH_TetR-type_CS"/>
</dbReference>
<feature type="DNA-binding region" description="H-T-H motif" evidence="2">
    <location>
        <begin position="25"/>
        <end position="44"/>
    </location>
</feature>
<feature type="domain" description="HTH tetR-type" evidence="3">
    <location>
        <begin position="2"/>
        <end position="62"/>
    </location>
</feature>
<keyword evidence="1 2" id="KW-0238">DNA-binding</keyword>
<organism evidence="4 5">
    <name type="scientific">Chungangia koreensis</name>
    <dbReference type="NCBI Taxonomy" id="752657"/>
    <lineage>
        <taxon>Bacteria</taxon>
        <taxon>Bacillati</taxon>
        <taxon>Bacillota</taxon>
        <taxon>Bacilli</taxon>
        <taxon>Lactobacillales</taxon>
        <taxon>Chungangia</taxon>
    </lineage>
</organism>
<name>A0ABV8X8M0_9LACT</name>
<evidence type="ECO:0000256" key="2">
    <source>
        <dbReference type="PROSITE-ProRule" id="PRU00335"/>
    </source>
</evidence>
<dbReference type="PANTHER" id="PTHR43479:SF22">
    <property type="entry name" value="TRANSCRIPTIONAL REGULATOR, TETR FAMILY"/>
    <property type="match status" value="1"/>
</dbReference>
<keyword evidence="5" id="KW-1185">Reference proteome</keyword>
<dbReference type="InterPro" id="IPR009057">
    <property type="entry name" value="Homeodomain-like_sf"/>
</dbReference>
<protein>
    <submittedName>
        <fullName evidence="4">TetR/AcrR family transcriptional regulator</fullName>
    </submittedName>
</protein>
<evidence type="ECO:0000256" key="1">
    <source>
        <dbReference type="ARBA" id="ARBA00023125"/>
    </source>
</evidence>
<dbReference type="PROSITE" id="PS50977">
    <property type="entry name" value="HTH_TETR_2"/>
    <property type="match status" value="1"/>
</dbReference>
<dbReference type="RefSeq" id="WP_378154331.1">
    <property type="nucleotide sequence ID" value="NZ_JBHSEC010000014.1"/>
</dbReference>
<reference evidence="5" key="1">
    <citation type="journal article" date="2019" name="Int. J. Syst. Evol. Microbiol.">
        <title>The Global Catalogue of Microorganisms (GCM) 10K type strain sequencing project: providing services to taxonomists for standard genome sequencing and annotation.</title>
        <authorList>
            <consortium name="The Broad Institute Genomics Platform"/>
            <consortium name="The Broad Institute Genome Sequencing Center for Infectious Disease"/>
            <person name="Wu L."/>
            <person name="Ma J."/>
        </authorList>
    </citation>
    <scope>NUCLEOTIDE SEQUENCE [LARGE SCALE GENOMIC DNA]</scope>
    <source>
        <strain evidence="5">CCUG 59778</strain>
    </source>
</reference>
<accession>A0ABV8X8M0</accession>